<evidence type="ECO:0000256" key="1">
    <source>
        <dbReference type="ARBA" id="ARBA00022801"/>
    </source>
</evidence>
<dbReference type="InterPro" id="IPR002508">
    <property type="entry name" value="MurNAc-LAA_cat"/>
</dbReference>
<reference evidence="4 5" key="1">
    <citation type="submission" date="2017-09" db="EMBL/GenBank/DDBJ databases">
        <title>Large-scale bioinformatics analysis of Bacillus genomes uncovers conserved roles of natural products in bacterial physiology.</title>
        <authorList>
            <consortium name="Agbiome Team Llc"/>
            <person name="Bleich R.M."/>
            <person name="Grubbs K.J."/>
            <person name="Santa Maria K.C."/>
            <person name="Allen S.E."/>
            <person name="Farag S."/>
            <person name="Shank E.A."/>
            <person name="Bowers A."/>
        </authorList>
    </citation>
    <scope>NUCLEOTIDE SEQUENCE [LARGE SCALE GENOMIC DNA]</scope>
    <source>
        <strain evidence="4 5">AFS096845</strain>
    </source>
</reference>
<proteinExistence type="predicted"/>
<dbReference type="Gene3D" id="3.40.630.40">
    <property type="entry name" value="Zn-dependent exopeptidases"/>
    <property type="match status" value="1"/>
</dbReference>
<dbReference type="PANTHER" id="PTHR30404:SF0">
    <property type="entry name" value="N-ACETYLMURAMOYL-L-ALANINE AMIDASE AMIC"/>
    <property type="match status" value="1"/>
</dbReference>
<evidence type="ECO:0000259" key="3">
    <source>
        <dbReference type="PROSITE" id="PS51781"/>
    </source>
</evidence>
<dbReference type="GO" id="GO:0009253">
    <property type="term" value="P:peptidoglycan catabolic process"/>
    <property type="evidence" value="ECO:0007669"/>
    <property type="project" value="InterPro"/>
</dbReference>
<evidence type="ECO:0000313" key="4">
    <source>
        <dbReference type="EMBL" id="PEC20011.1"/>
    </source>
</evidence>
<dbReference type="EMBL" id="NVLK01000051">
    <property type="protein sequence ID" value="PEC20011.1"/>
    <property type="molecule type" value="Genomic_DNA"/>
</dbReference>
<keyword evidence="2" id="KW-0961">Cell wall biogenesis/degradation</keyword>
<dbReference type="Pfam" id="PF01520">
    <property type="entry name" value="Amidase_3"/>
    <property type="match status" value="1"/>
</dbReference>
<dbReference type="PANTHER" id="PTHR30404">
    <property type="entry name" value="N-ACETYLMURAMOYL-L-ALANINE AMIDASE"/>
    <property type="match status" value="1"/>
</dbReference>
<dbReference type="SUPFAM" id="SSF53187">
    <property type="entry name" value="Zn-dependent exopeptidases"/>
    <property type="match status" value="1"/>
</dbReference>
<name>A0A2A7HSR5_BACCE</name>
<organism evidence="4 5">
    <name type="scientific">Bacillus cereus</name>
    <dbReference type="NCBI Taxonomy" id="1396"/>
    <lineage>
        <taxon>Bacteria</taxon>
        <taxon>Bacillati</taxon>
        <taxon>Bacillota</taxon>
        <taxon>Bacilli</taxon>
        <taxon>Bacillales</taxon>
        <taxon>Bacillaceae</taxon>
        <taxon>Bacillus</taxon>
        <taxon>Bacillus cereus group</taxon>
    </lineage>
</organism>
<accession>A0A2A7HSR5</accession>
<dbReference type="GO" id="GO:0071555">
    <property type="term" value="P:cell wall organization"/>
    <property type="evidence" value="ECO:0007669"/>
    <property type="project" value="UniProtKB-KW"/>
</dbReference>
<evidence type="ECO:0000256" key="2">
    <source>
        <dbReference type="ARBA" id="ARBA00023316"/>
    </source>
</evidence>
<dbReference type="CDD" id="cd02696">
    <property type="entry name" value="MurNAc-LAA"/>
    <property type="match status" value="1"/>
</dbReference>
<dbReference type="GO" id="GO:0030288">
    <property type="term" value="C:outer membrane-bounded periplasmic space"/>
    <property type="evidence" value="ECO:0007669"/>
    <property type="project" value="TreeGrafter"/>
</dbReference>
<dbReference type="GO" id="GO:0008745">
    <property type="term" value="F:N-acetylmuramoyl-L-alanine amidase activity"/>
    <property type="evidence" value="ECO:0007669"/>
    <property type="project" value="InterPro"/>
</dbReference>
<dbReference type="Proteomes" id="UP000220006">
    <property type="component" value="Unassembled WGS sequence"/>
</dbReference>
<feature type="domain" description="SH3b" evidence="3">
    <location>
        <begin position="11"/>
        <end position="79"/>
    </location>
</feature>
<gene>
    <name evidence="4" type="ORF">COM96_21935</name>
</gene>
<sequence>MMKPIIGQPASGIATVTNPNGANIYSSPSEQASILEIVSSGIYLPFFRKYPDANGNWYEVTLLDGKKGWLLGSEAIIQVTPNNIASLPLSDLSNAIITIDPGHGGSASGAISADGTYEEKNANLDIALKLENLLRSGNNIQNIWITRTDDQDVSLAYRADLGTASGGHLFISIHNNSNSASSHGTEAYYQCGKEQTVETQQKSNLLAGQV</sequence>
<dbReference type="AlphaFoldDB" id="A0A2A7HSR5"/>
<dbReference type="Gene3D" id="2.30.30.40">
    <property type="entry name" value="SH3 Domains"/>
    <property type="match status" value="1"/>
</dbReference>
<evidence type="ECO:0000313" key="5">
    <source>
        <dbReference type="Proteomes" id="UP000220006"/>
    </source>
</evidence>
<dbReference type="InterPro" id="IPR050695">
    <property type="entry name" value="N-acetylmuramoyl_amidase_3"/>
</dbReference>
<protein>
    <recommendedName>
        <fullName evidence="3">SH3b domain-containing protein</fullName>
    </recommendedName>
</protein>
<keyword evidence="1" id="KW-0378">Hydrolase</keyword>
<comment type="caution">
    <text evidence="4">The sequence shown here is derived from an EMBL/GenBank/DDBJ whole genome shotgun (WGS) entry which is preliminary data.</text>
</comment>
<dbReference type="InterPro" id="IPR003646">
    <property type="entry name" value="SH3-like_bac-type"/>
</dbReference>
<dbReference type="PROSITE" id="PS51781">
    <property type="entry name" value="SH3B"/>
    <property type="match status" value="1"/>
</dbReference>